<comment type="caution">
    <text evidence="1">The sequence shown here is derived from an EMBL/GenBank/DDBJ whole genome shotgun (WGS) entry which is preliminary data.</text>
</comment>
<protein>
    <submittedName>
        <fullName evidence="1">Uncharacterized protein</fullName>
    </submittedName>
</protein>
<reference evidence="1" key="1">
    <citation type="journal article" date="2023" name="bioRxiv">
        <title>Scaffold-level genome assemblies of two parasitoid biocontrol wasps reveal the parthenogenesis mechanism and an associated novel virus.</title>
        <authorList>
            <person name="Inwood S."/>
            <person name="Skelly J."/>
            <person name="Guhlin J."/>
            <person name="Harrop T."/>
            <person name="Goldson S."/>
            <person name="Dearden P."/>
        </authorList>
    </citation>
    <scope>NUCLEOTIDE SEQUENCE</scope>
    <source>
        <strain evidence="1">Irish</strain>
        <tissue evidence="1">Whole body</tissue>
    </source>
</reference>
<dbReference type="Proteomes" id="UP001168990">
    <property type="component" value="Unassembled WGS sequence"/>
</dbReference>
<gene>
    <name evidence="1" type="ORF">PV328_008419</name>
</gene>
<name>A0AA39FJ65_9HYME</name>
<evidence type="ECO:0000313" key="2">
    <source>
        <dbReference type="Proteomes" id="UP001168990"/>
    </source>
</evidence>
<reference evidence="1" key="2">
    <citation type="submission" date="2023-03" db="EMBL/GenBank/DDBJ databases">
        <authorList>
            <person name="Inwood S.N."/>
            <person name="Skelly J.G."/>
            <person name="Guhlin J."/>
            <person name="Harrop T.W.R."/>
            <person name="Goldson S.G."/>
            <person name="Dearden P.K."/>
        </authorList>
    </citation>
    <scope>NUCLEOTIDE SEQUENCE</scope>
    <source>
        <strain evidence="1">Irish</strain>
        <tissue evidence="1">Whole body</tissue>
    </source>
</reference>
<evidence type="ECO:0000313" key="1">
    <source>
        <dbReference type="EMBL" id="KAK0170582.1"/>
    </source>
</evidence>
<dbReference type="EMBL" id="JAQQBS010000003">
    <property type="protein sequence ID" value="KAK0170582.1"/>
    <property type="molecule type" value="Genomic_DNA"/>
</dbReference>
<keyword evidence="2" id="KW-1185">Reference proteome</keyword>
<organism evidence="1 2">
    <name type="scientific">Microctonus aethiopoides</name>
    <dbReference type="NCBI Taxonomy" id="144406"/>
    <lineage>
        <taxon>Eukaryota</taxon>
        <taxon>Metazoa</taxon>
        <taxon>Ecdysozoa</taxon>
        <taxon>Arthropoda</taxon>
        <taxon>Hexapoda</taxon>
        <taxon>Insecta</taxon>
        <taxon>Pterygota</taxon>
        <taxon>Neoptera</taxon>
        <taxon>Endopterygota</taxon>
        <taxon>Hymenoptera</taxon>
        <taxon>Apocrita</taxon>
        <taxon>Ichneumonoidea</taxon>
        <taxon>Braconidae</taxon>
        <taxon>Euphorinae</taxon>
        <taxon>Microctonus</taxon>
    </lineage>
</organism>
<sequence length="287" mass="32834">MVRQSLHRPVIRGQTRVINHEGIRSREECGEVSGNLMFVDIDVMSKRLETCKVCVLVCHGEATTGEWSRRKWEGRRDDWADLANVTVQIAKPIELPQDSIEYLKLGWHPLEKERFRSELSSKIKQVKQQFFQNKLNPIKDSPTLWRVLLSLGLTKQSTSSPLHFFTTNQLIEYYSSITSNTNPCAQADLNRAINLSHHESSHLEFTCIDPIEVHQLILSSVSNTHSTGPDSISASTIRLPSRSLAHVLSSIFNFGIHNSFFPAEWKKELEDRCLKLICHVHRLTPDQ</sequence>
<proteinExistence type="predicted"/>
<accession>A0AA39FJ65</accession>
<dbReference type="AlphaFoldDB" id="A0AA39FJ65"/>